<gene>
    <name evidence="2" type="ORF">LEP1GSC056_0960</name>
</gene>
<proteinExistence type="predicted"/>
<feature type="region of interest" description="Disordered" evidence="1">
    <location>
        <begin position="24"/>
        <end position="45"/>
    </location>
</feature>
<dbReference type="AlphaFoldDB" id="A0ABC9SE97"/>
<name>A0ABC9SE97_LEPBO</name>
<dbReference type="EMBL" id="AHMS02000040">
    <property type="protein sequence ID" value="EMN16012.1"/>
    <property type="molecule type" value="Genomic_DNA"/>
</dbReference>
<comment type="caution">
    <text evidence="2">The sequence shown here is derived from an EMBL/GenBank/DDBJ whole genome shotgun (WGS) entry which is preliminary data.</text>
</comment>
<evidence type="ECO:0000313" key="2">
    <source>
        <dbReference type="EMBL" id="EMN16012.1"/>
    </source>
</evidence>
<evidence type="ECO:0000256" key="1">
    <source>
        <dbReference type="SAM" id="MobiDB-lite"/>
    </source>
</evidence>
<organism evidence="2 3">
    <name type="scientific">Leptospira borgpetersenii str. Brem 328</name>
    <dbReference type="NCBI Taxonomy" id="1049780"/>
    <lineage>
        <taxon>Bacteria</taxon>
        <taxon>Pseudomonadati</taxon>
        <taxon>Spirochaetota</taxon>
        <taxon>Spirochaetia</taxon>
        <taxon>Leptospirales</taxon>
        <taxon>Leptospiraceae</taxon>
        <taxon>Leptospira</taxon>
    </lineage>
</organism>
<reference evidence="2 3" key="1">
    <citation type="submission" date="2013-01" db="EMBL/GenBank/DDBJ databases">
        <authorList>
            <person name="Harkins D.M."/>
            <person name="Durkin A.S."/>
            <person name="Brinkac L.M."/>
            <person name="Haft D.H."/>
            <person name="Selengut J.D."/>
            <person name="Sanka R."/>
            <person name="DePew J."/>
            <person name="Purushe J."/>
            <person name="Hartskeerl R.A."/>
            <person name="Ahmed A."/>
            <person name="van der Linden H."/>
            <person name="Goris M.G.A."/>
            <person name="Vinetz J.M."/>
            <person name="Sutton G.G."/>
            <person name="Nierman W.C."/>
            <person name="Fouts D.E."/>
        </authorList>
    </citation>
    <scope>NUCLEOTIDE SEQUENCE [LARGE SCALE GENOMIC DNA]</scope>
    <source>
        <strain evidence="2 3">Brem 328</strain>
    </source>
</reference>
<dbReference type="Proteomes" id="UP000012166">
    <property type="component" value="Unassembled WGS sequence"/>
</dbReference>
<protein>
    <submittedName>
        <fullName evidence="2">Uncharacterized protein</fullName>
    </submittedName>
</protein>
<accession>A0ABC9SE97</accession>
<sequence length="45" mass="5318">MENLVPENPNFSIRYVMRNRNAETTNRSNFSEGGNKLTEFPYSEY</sequence>
<evidence type="ECO:0000313" key="3">
    <source>
        <dbReference type="Proteomes" id="UP000012166"/>
    </source>
</evidence>